<dbReference type="GO" id="GO:0016740">
    <property type="term" value="F:transferase activity"/>
    <property type="evidence" value="ECO:0007669"/>
    <property type="project" value="UniProtKB-KW"/>
</dbReference>
<dbReference type="Proteomes" id="UP000318538">
    <property type="component" value="Chromosome"/>
</dbReference>
<reference evidence="3 4" key="1">
    <citation type="submission" date="2019-02" db="EMBL/GenBank/DDBJ databases">
        <title>Deep-cultivation of Planctomycetes and their phenomic and genomic characterization uncovers novel biology.</title>
        <authorList>
            <person name="Wiegand S."/>
            <person name="Jogler M."/>
            <person name="Boedeker C."/>
            <person name="Pinto D."/>
            <person name="Vollmers J."/>
            <person name="Rivas-Marin E."/>
            <person name="Kohn T."/>
            <person name="Peeters S.H."/>
            <person name="Heuer A."/>
            <person name="Rast P."/>
            <person name="Oberbeckmann S."/>
            <person name="Bunk B."/>
            <person name="Jeske O."/>
            <person name="Meyerdierks A."/>
            <person name="Storesund J.E."/>
            <person name="Kallscheuer N."/>
            <person name="Luecker S."/>
            <person name="Lage O.M."/>
            <person name="Pohl T."/>
            <person name="Merkel B.J."/>
            <person name="Hornburger P."/>
            <person name="Mueller R.-W."/>
            <person name="Bruemmer F."/>
            <person name="Labrenz M."/>
            <person name="Spormann A.M."/>
            <person name="Op den Camp H."/>
            <person name="Overmann J."/>
            <person name="Amann R."/>
            <person name="Jetten M.S.M."/>
            <person name="Mascher T."/>
            <person name="Medema M.H."/>
            <person name="Devos D.P."/>
            <person name="Kaster A.-K."/>
            <person name="Ovreas L."/>
            <person name="Rohde M."/>
            <person name="Galperin M.Y."/>
            <person name="Jogler C."/>
        </authorList>
    </citation>
    <scope>NUCLEOTIDE SEQUENCE [LARGE SCALE GENOMIC DNA]</scope>
    <source>
        <strain evidence="3 4">K22_7</strain>
    </source>
</reference>
<dbReference type="Gene3D" id="3.40.50.300">
    <property type="entry name" value="P-loop containing nucleotide triphosphate hydrolases"/>
    <property type="match status" value="1"/>
</dbReference>
<keyword evidence="3" id="KW-0808">Transferase</keyword>
<keyword evidence="4" id="KW-1185">Reference proteome</keyword>
<evidence type="ECO:0000259" key="2">
    <source>
        <dbReference type="Pfam" id="PF00535"/>
    </source>
</evidence>
<proteinExistence type="predicted"/>
<evidence type="ECO:0000313" key="3">
    <source>
        <dbReference type="EMBL" id="QDT05461.1"/>
    </source>
</evidence>
<dbReference type="RefSeq" id="WP_145171592.1">
    <property type="nucleotide sequence ID" value="NZ_CP036525.1"/>
</dbReference>
<organism evidence="3 4">
    <name type="scientific">Rubripirellula lacrimiformis</name>
    <dbReference type="NCBI Taxonomy" id="1930273"/>
    <lineage>
        <taxon>Bacteria</taxon>
        <taxon>Pseudomonadati</taxon>
        <taxon>Planctomycetota</taxon>
        <taxon>Planctomycetia</taxon>
        <taxon>Pirellulales</taxon>
        <taxon>Pirellulaceae</taxon>
        <taxon>Rubripirellula</taxon>
    </lineage>
</organism>
<dbReference type="KEGG" id="rlc:K227x_38610"/>
<accession>A0A517NEB1</accession>
<feature type="region of interest" description="Disordered" evidence="1">
    <location>
        <begin position="496"/>
        <end position="538"/>
    </location>
</feature>
<dbReference type="InterPro" id="IPR029044">
    <property type="entry name" value="Nucleotide-diphossugar_trans"/>
</dbReference>
<dbReference type="SUPFAM" id="SSF52540">
    <property type="entry name" value="P-loop containing nucleoside triphosphate hydrolases"/>
    <property type="match status" value="1"/>
</dbReference>
<sequence length="577" mass="65267">MHDVTFGITTFNRPGLVRRLVESIRLRYPRVRIVVADNGNVHARLPDDVEVLRMPFDCGLSRARNALIDHLQTDYLLILEDDFLFTEETQIEPMREVLQADETIGAVGGAIRGADSRVTCYALDIEVCRRTMRVREAIHRVEVTASGIAYRLCDMVWNFALFRREMLAEHRWVDKLKIGEHCPFFYEIKLAGNWRIAACSVPRIYHVPQPRPKDYLVYRRRAAAFFEAYLRSRGIDHYKRILPYHFEDDAILMPSLIVLAVGHSGTTIVTRMLQQMGWNLGPADQEFAEHATIRDLNERYIQTGRWDGRAALAALQELPQPWVIKDPRFVSTLHRWLPVIAKLASKPTLLQLRRDRDALRASYRRRGAPGDLDFRLDQMIRDRDRQYDRWPYARLTLEYESVAAAVMTFDLNRAQQGDAAGRATRDPRTRGSAMSPSTDCQGVTHDSSSPSMFVHSESGSGYDSKGRSWGHVDSSLPFGFGIESDSYVPQASECGWPDGSQQIDGSQQTGCGTLSSDGSDGSGNAFRGAAGAPTEADIDGWEHSLRRIYPDPFQIMDAPADKQSSHPNVTPRDREAP</sequence>
<feature type="compositionally biased region" description="Polar residues" evidence="1">
    <location>
        <begin position="499"/>
        <end position="514"/>
    </location>
</feature>
<evidence type="ECO:0000256" key="1">
    <source>
        <dbReference type="SAM" id="MobiDB-lite"/>
    </source>
</evidence>
<feature type="region of interest" description="Disordered" evidence="1">
    <location>
        <begin position="550"/>
        <end position="577"/>
    </location>
</feature>
<dbReference type="PANTHER" id="PTHR15046">
    <property type="entry name" value="GLYCO_TRANS_2-LIKE DOMAIN-CONTAINING PROTEIN"/>
    <property type="match status" value="1"/>
</dbReference>
<dbReference type="PANTHER" id="PTHR15046:SF3">
    <property type="entry name" value="BETA-1,4 N-ACETYLGALACTOSAMINYLTRANSFERASE 2-LIKE"/>
    <property type="match status" value="1"/>
</dbReference>
<dbReference type="InterPro" id="IPR001173">
    <property type="entry name" value="Glyco_trans_2-like"/>
</dbReference>
<dbReference type="AlphaFoldDB" id="A0A517NEB1"/>
<feature type="compositionally biased region" description="Polar residues" evidence="1">
    <location>
        <begin position="432"/>
        <end position="459"/>
    </location>
</feature>
<evidence type="ECO:0000313" key="4">
    <source>
        <dbReference type="Proteomes" id="UP000318538"/>
    </source>
</evidence>
<dbReference type="OrthoDB" id="255774at2"/>
<dbReference type="Gene3D" id="3.90.550.10">
    <property type="entry name" value="Spore Coat Polysaccharide Biosynthesis Protein SpsA, Chain A"/>
    <property type="match status" value="1"/>
</dbReference>
<dbReference type="SUPFAM" id="SSF53448">
    <property type="entry name" value="Nucleotide-diphospho-sugar transferases"/>
    <property type="match status" value="1"/>
</dbReference>
<dbReference type="EMBL" id="CP036525">
    <property type="protein sequence ID" value="QDT05461.1"/>
    <property type="molecule type" value="Genomic_DNA"/>
</dbReference>
<dbReference type="InterPro" id="IPR027417">
    <property type="entry name" value="P-loop_NTPase"/>
</dbReference>
<name>A0A517NEB1_9BACT</name>
<feature type="domain" description="Glycosyltransferase 2-like" evidence="2">
    <location>
        <begin position="7"/>
        <end position="169"/>
    </location>
</feature>
<feature type="region of interest" description="Disordered" evidence="1">
    <location>
        <begin position="416"/>
        <end position="459"/>
    </location>
</feature>
<dbReference type="Pfam" id="PF00535">
    <property type="entry name" value="Glycos_transf_2"/>
    <property type="match status" value="1"/>
</dbReference>
<protein>
    <submittedName>
        <fullName evidence="3">Glycosyl transferase family 2</fullName>
    </submittedName>
</protein>
<gene>
    <name evidence="3" type="ORF">K227x_38610</name>
</gene>